<organism evidence="2 3">
    <name type="scientific">Marinobacter zhejiangensis</name>
    <dbReference type="NCBI Taxonomy" id="488535"/>
    <lineage>
        <taxon>Bacteria</taxon>
        <taxon>Pseudomonadati</taxon>
        <taxon>Pseudomonadota</taxon>
        <taxon>Gammaproteobacteria</taxon>
        <taxon>Pseudomonadales</taxon>
        <taxon>Marinobacteraceae</taxon>
        <taxon>Marinobacter</taxon>
    </lineage>
</organism>
<evidence type="ECO:0000256" key="1">
    <source>
        <dbReference type="SAM" id="Phobius"/>
    </source>
</evidence>
<dbReference type="EMBL" id="FOUE01000004">
    <property type="protein sequence ID" value="SFM48725.1"/>
    <property type="molecule type" value="Genomic_DNA"/>
</dbReference>
<name>A0A1I4R972_9GAMM</name>
<evidence type="ECO:0000313" key="3">
    <source>
        <dbReference type="Proteomes" id="UP000198519"/>
    </source>
</evidence>
<reference evidence="3" key="1">
    <citation type="submission" date="2016-10" db="EMBL/GenBank/DDBJ databases">
        <authorList>
            <person name="Varghese N."/>
            <person name="Submissions S."/>
        </authorList>
    </citation>
    <scope>NUCLEOTIDE SEQUENCE [LARGE SCALE GENOMIC DNA]</scope>
    <source>
        <strain evidence="3">CGMCC 1.7061</strain>
    </source>
</reference>
<feature type="transmembrane region" description="Helical" evidence="1">
    <location>
        <begin position="31"/>
        <end position="48"/>
    </location>
</feature>
<proteinExistence type="predicted"/>
<dbReference type="OrthoDB" id="8601734at2"/>
<keyword evidence="3" id="KW-1185">Reference proteome</keyword>
<dbReference type="Proteomes" id="UP000198519">
    <property type="component" value="Unassembled WGS sequence"/>
</dbReference>
<keyword evidence="1" id="KW-0472">Membrane</keyword>
<keyword evidence="1" id="KW-1133">Transmembrane helix</keyword>
<accession>A0A1I4R972</accession>
<protein>
    <submittedName>
        <fullName evidence="2">Uncharacterized protein</fullName>
    </submittedName>
</protein>
<dbReference type="STRING" id="488535.SAMN04487963_2622"/>
<dbReference type="RefSeq" id="WP_092023310.1">
    <property type="nucleotide sequence ID" value="NZ_FOUE01000004.1"/>
</dbReference>
<dbReference type="AlphaFoldDB" id="A0A1I4R972"/>
<evidence type="ECO:0000313" key="2">
    <source>
        <dbReference type="EMBL" id="SFM48725.1"/>
    </source>
</evidence>
<keyword evidence="1" id="KW-0812">Transmembrane</keyword>
<sequence length="167" mass="18791">MFWTFVATVFAGLGAAGIALGIRSITGKRAPKWLIPVFAGLGMLGYLVHGEYTWFEHKTSQLPPEALVVGQEQLKNPLRPWTYVVPQVTGFTVIDTNSIETSPNDRDVHMFYLYRFEQSYTDAVSKQVHLLNCATQELIPLDNEGNPQVEQLRKLADDDRLFIAACF</sequence>
<gene>
    <name evidence="2" type="ORF">SAMN04487963_2622</name>
</gene>